<dbReference type="Gene3D" id="1.10.10.60">
    <property type="entry name" value="Homeodomain-like"/>
    <property type="match status" value="1"/>
</dbReference>
<keyword evidence="6" id="KW-1185">Reference proteome</keyword>
<sequence>MDTLLIKNMVCPRCVMAVEQLLIEESISFQNVFLGKVLLDKPLTNQEKSKVELKLKNLGFEILEDRDIRRIEMIKNSLREVLLNNELSSEFNLSGYIKSRLTEDYSMLSHLFSSMEGVTIEKFFIELKIDKVKELLFYEELTLSEISYHLGYSSVQHLSNQFKKVTGMTPTAYKNLVKGKMTGWK</sequence>
<keyword evidence="3" id="KW-0804">Transcription</keyword>
<dbReference type="Proteomes" id="UP001595766">
    <property type="component" value="Unassembled WGS sequence"/>
</dbReference>
<dbReference type="Pfam" id="PF12833">
    <property type="entry name" value="HTH_18"/>
    <property type="match status" value="1"/>
</dbReference>
<evidence type="ECO:0000313" key="5">
    <source>
        <dbReference type="EMBL" id="MFC3977006.1"/>
    </source>
</evidence>
<dbReference type="InterPro" id="IPR009057">
    <property type="entry name" value="Homeodomain-like_sf"/>
</dbReference>
<evidence type="ECO:0000259" key="4">
    <source>
        <dbReference type="PROSITE" id="PS01124"/>
    </source>
</evidence>
<evidence type="ECO:0000256" key="3">
    <source>
        <dbReference type="ARBA" id="ARBA00023163"/>
    </source>
</evidence>
<dbReference type="PANTHER" id="PTHR43280:SF28">
    <property type="entry name" value="HTH-TYPE TRANSCRIPTIONAL ACTIVATOR RHAS"/>
    <property type="match status" value="1"/>
</dbReference>
<dbReference type="PROSITE" id="PS01124">
    <property type="entry name" value="HTH_ARAC_FAMILY_2"/>
    <property type="match status" value="1"/>
</dbReference>
<organism evidence="5 6">
    <name type="scientific">Belliella kenyensis</name>
    <dbReference type="NCBI Taxonomy" id="1472724"/>
    <lineage>
        <taxon>Bacteria</taxon>
        <taxon>Pseudomonadati</taxon>
        <taxon>Bacteroidota</taxon>
        <taxon>Cytophagia</taxon>
        <taxon>Cytophagales</taxon>
        <taxon>Cyclobacteriaceae</taxon>
        <taxon>Belliella</taxon>
    </lineage>
</organism>
<dbReference type="RefSeq" id="WP_241291357.1">
    <property type="nucleotide sequence ID" value="NZ_JAKZGR010000002.1"/>
</dbReference>
<keyword evidence="2" id="KW-0238">DNA-binding</keyword>
<dbReference type="InterPro" id="IPR018062">
    <property type="entry name" value="HTH_AraC-typ_CS"/>
</dbReference>
<accession>A0ABV8EMW4</accession>
<dbReference type="SMART" id="SM00342">
    <property type="entry name" value="HTH_ARAC"/>
    <property type="match status" value="1"/>
</dbReference>
<reference evidence="6" key="1">
    <citation type="journal article" date="2019" name="Int. J. Syst. Evol. Microbiol.">
        <title>The Global Catalogue of Microorganisms (GCM) 10K type strain sequencing project: providing services to taxonomists for standard genome sequencing and annotation.</title>
        <authorList>
            <consortium name="The Broad Institute Genomics Platform"/>
            <consortium name="The Broad Institute Genome Sequencing Center for Infectious Disease"/>
            <person name="Wu L."/>
            <person name="Ma J."/>
        </authorList>
    </citation>
    <scope>NUCLEOTIDE SEQUENCE [LARGE SCALE GENOMIC DNA]</scope>
    <source>
        <strain evidence="6">CECT 8551</strain>
    </source>
</reference>
<dbReference type="InterPro" id="IPR018060">
    <property type="entry name" value="HTH_AraC"/>
</dbReference>
<feature type="domain" description="HTH araC/xylS-type" evidence="4">
    <location>
        <begin position="108"/>
        <end position="176"/>
    </location>
</feature>
<dbReference type="EMBL" id="JBHSAV010000053">
    <property type="protein sequence ID" value="MFC3977006.1"/>
    <property type="molecule type" value="Genomic_DNA"/>
</dbReference>
<comment type="caution">
    <text evidence="5">The sequence shown here is derived from an EMBL/GenBank/DDBJ whole genome shotgun (WGS) entry which is preliminary data.</text>
</comment>
<evidence type="ECO:0000256" key="2">
    <source>
        <dbReference type="ARBA" id="ARBA00023125"/>
    </source>
</evidence>
<name>A0ABV8EMW4_9BACT</name>
<keyword evidence="1" id="KW-0805">Transcription regulation</keyword>
<dbReference type="PROSITE" id="PS00041">
    <property type="entry name" value="HTH_ARAC_FAMILY_1"/>
    <property type="match status" value="1"/>
</dbReference>
<dbReference type="PANTHER" id="PTHR43280">
    <property type="entry name" value="ARAC-FAMILY TRANSCRIPTIONAL REGULATOR"/>
    <property type="match status" value="1"/>
</dbReference>
<gene>
    <name evidence="5" type="ORF">ACFOUP_11520</name>
</gene>
<proteinExistence type="predicted"/>
<evidence type="ECO:0000313" key="6">
    <source>
        <dbReference type="Proteomes" id="UP001595766"/>
    </source>
</evidence>
<dbReference type="SUPFAM" id="SSF46689">
    <property type="entry name" value="Homeodomain-like"/>
    <property type="match status" value="1"/>
</dbReference>
<evidence type="ECO:0000256" key="1">
    <source>
        <dbReference type="ARBA" id="ARBA00023015"/>
    </source>
</evidence>
<protein>
    <submittedName>
        <fullName evidence="5">Helix-turn-helix domain-containing protein</fullName>
    </submittedName>
</protein>